<comment type="caution">
    <text evidence="1">The sequence shown here is derived from an EMBL/GenBank/DDBJ whole genome shotgun (WGS) entry which is preliminary data.</text>
</comment>
<dbReference type="EMBL" id="QTSX02003632">
    <property type="protein sequence ID" value="KAJ9069433.1"/>
    <property type="molecule type" value="Genomic_DNA"/>
</dbReference>
<name>A0ACC2T4B2_9FUNG</name>
<proteinExistence type="predicted"/>
<evidence type="ECO:0000313" key="2">
    <source>
        <dbReference type="Proteomes" id="UP001165960"/>
    </source>
</evidence>
<gene>
    <name evidence="1" type="ORF">DSO57_1018660</name>
</gene>
<protein>
    <submittedName>
        <fullName evidence="1">Uncharacterized protein</fullName>
    </submittedName>
</protein>
<accession>A0ACC2T4B2</accession>
<keyword evidence="2" id="KW-1185">Reference proteome</keyword>
<organism evidence="1 2">
    <name type="scientific">Entomophthora muscae</name>
    <dbReference type="NCBI Taxonomy" id="34485"/>
    <lineage>
        <taxon>Eukaryota</taxon>
        <taxon>Fungi</taxon>
        <taxon>Fungi incertae sedis</taxon>
        <taxon>Zoopagomycota</taxon>
        <taxon>Entomophthoromycotina</taxon>
        <taxon>Entomophthoromycetes</taxon>
        <taxon>Entomophthorales</taxon>
        <taxon>Entomophthoraceae</taxon>
        <taxon>Entomophthora</taxon>
    </lineage>
</organism>
<evidence type="ECO:0000313" key="1">
    <source>
        <dbReference type="EMBL" id="KAJ9069433.1"/>
    </source>
</evidence>
<dbReference type="Proteomes" id="UP001165960">
    <property type="component" value="Unassembled WGS sequence"/>
</dbReference>
<feature type="non-terminal residue" evidence="1">
    <location>
        <position position="149"/>
    </location>
</feature>
<reference evidence="1" key="1">
    <citation type="submission" date="2022-04" db="EMBL/GenBank/DDBJ databases">
        <title>Genome of the entomopathogenic fungus Entomophthora muscae.</title>
        <authorList>
            <person name="Elya C."/>
            <person name="Lovett B.R."/>
            <person name="Lee E."/>
            <person name="Macias A.M."/>
            <person name="Hajek A.E."/>
            <person name="De Bivort B.L."/>
            <person name="Kasson M.T."/>
            <person name="De Fine Licht H.H."/>
            <person name="Stajich J.E."/>
        </authorList>
    </citation>
    <scope>NUCLEOTIDE SEQUENCE</scope>
    <source>
        <strain evidence="1">Berkeley</strain>
    </source>
</reference>
<sequence length="149" mass="16600">MSARSNNNPSLRQVYQDLMASMTPEDFKLLPAASHQLQAQDCNTTVAGSECNTATQAEEEGTDSIFAEKKVPLICLPHLGFEDLRDWSNNIVLKTSSSPLATTSVLLCARCNSKKLPSVYPVIINWFGRSHHEEMLYVYMQALFAEDNT</sequence>